<protein>
    <submittedName>
        <fullName evidence="3">Uncharacterized protein</fullName>
    </submittedName>
</protein>
<dbReference type="Proteomes" id="UP000722791">
    <property type="component" value="Unassembled WGS sequence"/>
</dbReference>
<keyword evidence="5" id="KW-1185">Reference proteome</keyword>
<sequence length="498" mass="50143">MDYAEDATVPGGAAENFAARMGLLTRSSSRKRLSPEALAAGNKCSVPRGGALAWEPSDNLMGGTLLLGYHRCPGGDDHPDTVRMQPGCRGNYGKSDRVAAETAVREPTGFDGSRKNSAVARVRTEQWAQESAAFPHEVPVIAPRQVGATSAATATTAASALAASTTSIWHVPSAPQLRPPPCATPYSELLSGPGFSYAIDGAYGGADTISLGSLGSGSYILGGDDEDDGKDYDNDESEADSALFTPCGSRSAGSIYSGSGKCSEGAAVAAELSKPRTCGFQKPVVEVPNVALAGSQKAAAQVTAATTAAAISAPEVAAVAATPDNGLLGRSDGVDGALVRVDGSGDDDRRVDLGLAAAADEGDSGDKSPIRFDCIESVGSAYFEVPSSNSRARAAVSDGGIVAEYLATAAAAGDAVGGAWLPGGAPETALLSGTIGPENASGWGGNGGGPAETVVTLPQVAAPPALLPPEVYLGFINQLVESVRNVAQAMDNGCQANR</sequence>
<evidence type="ECO:0000313" key="2">
    <source>
        <dbReference type="EMBL" id="GIL87046.1"/>
    </source>
</evidence>
<accession>A0A8J4LUE5</accession>
<reference evidence="3" key="1">
    <citation type="journal article" date="2021" name="Proc. Natl. Acad. Sci. U.S.A.">
        <title>Three genomes in the algal genus Volvox reveal the fate of a haploid sex-determining region after a transition to homothallism.</title>
        <authorList>
            <person name="Yamamoto K."/>
            <person name="Hamaji T."/>
            <person name="Kawai-Toyooka H."/>
            <person name="Matsuzaki R."/>
            <person name="Takahashi F."/>
            <person name="Nishimura Y."/>
            <person name="Kawachi M."/>
            <person name="Noguchi H."/>
            <person name="Minakuchi Y."/>
            <person name="Umen J.G."/>
            <person name="Toyoda A."/>
            <person name="Nozaki H."/>
        </authorList>
    </citation>
    <scope>NUCLEOTIDE SEQUENCE</scope>
    <source>
        <strain evidence="3">NIES-3785</strain>
        <strain evidence="2">NIES-3786</strain>
    </source>
</reference>
<proteinExistence type="predicted"/>
<dbReference type="AlphaFoldDB" id="A0A8J4LUE5"/>
<evidence type="ECO:0000256" key="1">
    <source>
        <dbReference type="SAM" id="MobiDB-lite"/>
    </source>
</evidence>
<comment type="caution">
    <text evidence="3">The sequence shown here is derived from an EMBL/GenBank/DDBJ whole genome shotgun (WGS) entry which is preliminary data.</text>
</comment>
<dbReference type="EMBL" id="BNCP01000038">
    <property type="protein sequence ID" value="GIL87046.1"/>
    <property type="molecule type" value="Genomic_DNA"/>
</dbReference>
<evidence type="ECO:0000313" key="3">
    <source>
        <dbReference type="EMBL" id="GIM10587.1"/>
    </source>
</evidence>
<feature type="region of interest" description="Disordered" evidence="1">
    <location>
        <begin position="225"/>
        <end position="244"/>
    </location>
</feature>
<evidence type="ECO:0000313" key="5">
    <source>
        <dbReference type="Proteomes" id="UP000747110"/>
    </source>
</evidence>
<organism evidence="3 4">
    <name type="scientific">Volvox reticuliferus</name>
    <dbReference type="NCBI Taxonomy" id="1737510"/>
    <lineage>
        <taxon>Eukaryota</taxon>
        <taxon>Viridiplantae</taxon>
        <taxon>Chlorophyta</taxon>
        <taxon>core chlorophytes</taxon>
        <taxon>Chlorophyceae</taxon>
        <taxon>CS clade</taxon>
        <taxon>Chlamydomonadales</taxon>
        <taxon>Volvocaceae</taxon>
        <taxon>Volvox</taxon>
    </lineage>
</organism>
<evidence type="ECO:0000313" key="4">
    <source>
        <dbReference type="Proteomes" id="UP000722791"/>
    </source>
</evidence>
<feature type="compositionally biased region" description="Acidic residues" evidence="1">
    <location>
        <begin position="225"/>
        <end position="239"/>
    </location>
</feature>
<gene>
    <name evidence="2" type="ORF">Vretifemale_15209</name>
    <name evidence="3" type="ORF">Vretimale_14183</name>
</gene>
<name>A0A8J4LUE5_9CHLO</name>
<dbReference type="EMBL" id="BNCQ01000035">
    <property type="protein sequence ID" value="GIM10587.1"/>
    <property type="molecule type" value="Genomic_DNA"/>
</dbReference>
<dbReference type="Proteomes" id="UP000747110">
    <property type="component" value="Unassembled WGS sequence"/>
</dbReference>
<dbReference type="OrthoDB" id="10618296at2759"/>